<dbReference type="SMART" id="SM00448">
    <property type="entry name" value="REC"/>
    <property type="match status" value="1"/>
</dbReference>
<keyword evidence="4" id="KW-0812">Transmembrane</keyword>
<proteinExistence type="predicted"/>
<dbReference type="Proteomes" id="UP000036850">
    <property type="component" value="Unassembled WGS sequence"/>
</dbReference>
<dbReference type="PROSITE" id="PS50110">
    <property type="entry name" value="RESPONSE_REGULATORY"/>
    <property type="match status" value="1"/>
</dbReference>
<dbReference type="InterPro" id="IPR011006">
    <property type="entry name" value="CheY-like_superfamily"/>
</dbReference>
<keyword evidence="2" id="KW-1003">Cell membrane</keyword>
<dbReference type="AlphaFoldDB" id="A0A0L0ETA2"/>
<evidence type="ECO:0000259" key="13">
    <source>
        <dbReference type="PROSITE" id="PS50894"/>
    </source>
</evidence>
<keyword evidence="9" id="KW-0472">Membrane</keyword>
<comment type="caution">
    <text evidence="14">The sequence shown here is derived from an EMBL/GenBank/DDBJ whole genome shotgun (WGS) entry which is preliminary data.</text>
</comment>
<dbReference type="GO" id="GO:0005886">
    <property type="term" value="C:plasma membrane"/>
    <property type="evidence" value="ECO:0007669"/>
    <property type="project" value="UniProtKB-SubCell"/>
</dbReference>
<evidence type="ECO:0008006" key="16">
    <source>
        <dbReference type="Google" id="ProtNLM"/>
    </source>
</evidence>
<evidence type="ECO:0000256" key="1">
    <source>
        <dbReference type="ARBA" id="ARBA00004651"/>
    </source>
</evidence>
<dbReference type="Gene3D" id="1.20.120.160">
    <property type="entry name" value="HPT domain"/>
    <property type="match status" value="1"/>
</dbReference>
<evidence type="ECO:0000256" key="3">
    <source>
        <dbReference type="ARBA" id="ARBA00022553"/>
    </source>
</evidence>
<keyword evidence="3 11" id="KW-0597">Phosphoprotein</keyword>
<keyword evidence="8" id="KW-0902">Two-component regulatory system</keyword>
<dbReference type="InterPro" id="IPR008207">
    <property type="entry name" value="Sig_transdc_His_kin_Hpt_dom"/>
</dbReference>
<keyword evidence="6" id="KW-0067">ATP-binding</keyword>
<feature type="modified residue" description="Phosphohistidine" evidence="10">
    <location>
        <position position="186"/>
    </location>
</feature>
<feature type="modified residue" description="4-aspartylphosphate" evidence="11">
    <location>
        <position position="33"/>
    </location>
</feature>
<evidence type="ECO:0000256" key="8">
    <source>
        <dbReference type="ARBA" id="ARBA00023012"/>
    </source>
</evidence>
<evidence type="ECO:0000256" key="2">
    <source>
        <dbReference type="ARBA" id="ARBA00022475"/>
    </source>
</evidence>
<dbReference type="PATRIC" id="fig|43658.6.peg.4706"/>
<dbReference type="InterPro" id="IPR001789">
    <property type="entry name" value="Sig_transdc_resp-reg_receiver"/>
</dbReference>
<dbReference type="Pfam" id="PF00072">
    <property type="entry name" value="Response_reg"/>
    <property type="match status" value="1"/>
</dbReference>
<dbReference type="CDD" id="cd17546">
    <property type="entry name" value="REC_hyHK_CKI1_RcsC-like"/>
    <property type="match status" value="1"/>
</dbReference>
<name>A0A0L0ETA2_9GAMM</name>
<dbReference type="PROSITE" id="PS50894">
    <property type="entry name" value="HPT"/>
    <property type="match status" value="1"/>
</dbReference>
<dbReference type="SMART" id="SM00073">
    <property type="entry name" value="HPT"/>
    <property type="match status" value="1"/>
</dbReference>
<evidence type="ECO:0000259" key="12">
    <source>
        <dbReference type="PROSITE" id="PS50110"/>
    </source>
</evidence>
<evidence type="ECO:0000313" key="15">
    <source>
        <dbReference type="Proteomes" id="UP000036850"/>
    </source>
</evidence>
<dbReference type="GO" id="GO:0004672">
    <property type="term" value="F:protein kinase activity"/>
    <property type="evidence" value="ECO:0007669"/>
    <property type="project" value="UniProtKB-ARBA"/>
</dbReference>
<dbReference type="GO" id="GO:0005524">
    <property type="term" value="F:ATP binding"/>
    <property type="evidence" value="ECO:0007669"/>
    <property type="project" value="UniProtKB-KW"/>
</dbReference>
<dbReference type="InterPro" id="IPR036641">
    <property type="entry name" value="HPT_dom_sf"/>
</dbReference>
<comment type="subcellular location">
    <subcellularLocation>
        <location evidence="1">Cell membrane</location>
        <topology evidence="1">Multi-pass membrane protein</topology>
    </subcellularLocation>
</comment>
<feature type="domain" description="HPt" evidence="13">
    <location>
        <begin position="147"/>
        <end position="243"/>
    </location>
</feature>
<evidence type="ECO:0000313" key="14">
    <source>
        <dbReference type="EMBL" id="KNC67644.1"/>
    </source>
</evidence>
<dbReference type="SUPFAM" id="SSF52172">
    <property type="entry name" value="CheY-like"/>
    <property type="match status" value="1"/>
</dbReference>
<dbReference type="SUPFAM" id="SSF47226">
    <property type="entry name" value="Histidine-containing phosphotransfer domain, HPT domain"/>
    <property type="match status" value="1"/>
</dbReference>
<evidence type="ECO:0000256" key="11">
    <source>
        <dbReference type="PROSITE-ProRule" id="PRU00169"/>
    </source>
</evidence>
<dbReference type="Gene3D" id="3.40.50.2300">
    <property type="match status" value="1"/>
</dbReference>
<accession>A0A0L0ETA2</accession>
<dbReference type="GO" id="GO:0000160">
    <property type="term" value="P:phosphorelay signal transduction system"/>
    <property type="evidence" value="ECO:0007669"/>
    <property type="project" value="UniProtKB-KW"/>
</dbReference>
<dbReference type="PANTHER" id="PTHR45339:SF1">
    <property type="entry name" value="HYBRID SIGNAL TRANSDUCTION HISTIDINE KINASE J"/>
    <property type="match status" value="1"/>
</dbReference>
<sequence length="321" mass="35911">MLSSLNLQVSIAENGQVAVEMIKAQAFDIVLMDIQMPVMDGYSATKYIRKLSQFNALPIIAMTANVMKEDLQKCQSAGMNGHIGKPINFNQMAETIRNHLYKQSEPTDPVALQTEAQLDKGKEVKNDEQIEIAGVDVERAIKRLGGNDKAFWSIIKKFARNQIEETINLNQALVIGDLEHAERIAHSLKGASANLCMDDLSKRAAEIEKAIGSGEQVELEQVEDLTEFLRKLHKQLSELNQEDTPLIKRTNVVSLKVTKEDFIQLEALLLSCDTQSVEQVRELAANHKLDETTSERLIDLIEDFEFEEAAKVVAHLLEKSA</sequence>
<protein>
    <recommendedName>
        <fullName evidence="16">Response regulator</fullName>
    </recommendedName>
</protein>
<evidence type="ECO:0000256" key="6">
    <source>
        <dbReference type="ARBA" id="ARBA00022840"/>
    </source>
</evidence>
<evidence type="ECO:0000256" key="4">
    <source>
        <dbReference type="ARBA" id="ARBA00022692"/>
    </source>
</evidence>
<evidence type="ECO:0000256" key="5">
    <source>
        <dbReference type="ARBA" id="ARBA00022741"/>
    </source>
</evidence>
<gene>
    <name evidence="14" type="ORF">AC626_09420</name>
</gene>
<evidence type="ECO:0000256" key="10">
    <source>
        <dbReference type="PROSITE-ProRule" id="PRU00110"/>
    </source>
</evidence>
<evidence type="ECO:0000256" key="9">
    <source>
        <dbReference type="ARBA" id="ARBA00023136"/>
    </source>
</evidence>
<dbReference type="PANTHER" id="PTHR45339">
    <property type="entry name" value="HYBRID SIGNAL TRANSDUCTION HISTIDINE KINASE J"/>
    <property type="match status" value="1"/>
</dbReference>
<keyword evidence="5" id="KW-0547">Nucleotide-binding</keyword>
<dbReference type="Pfam" id="PF01627">
    <property type="entry name" value="Hpt"/>
    <property type="match status" value="1"/>
</dbReference>
<keyword evidence="7" id="KW-1133">Transmembrane helix</keyword>
<reference evidence="15" key="1">
    <citation type="submission" date="2015-07" db="EMBL/GenBank/DDBJ databases">
        <title>Draft genome sequence of a Pseudoalteromonas rubra strain, OCN096, isolated from Kaneohe Bay, Oahu, Hawaii.</title>
        <authorList>
            <person name="Beurmann S."/>
            <person name="Ushijima B."/>
            <person name="Belcaid M."/>
            <person name="Callahan S.M."/>
            <person name="Aeby G.S."/>
        </authorList>
    </citation>
    <scope>NUCLEOTIDE SEQUENCE [LARGE SCALE GENOMIC DNA]</scope>
    <source>
        <strain evidence="15">OCN096</strain>
    </source>
</reference>
<feature type="domain" description="Response regulatory" evidence="12">
    <location>
        <begin position="1"/>
        <end position="100"/>
    </location>
</feature>
<organism evidence="14 15">
    <name type="scientific">Pseudoalteromonas rubra</name>
    <dbReference type="NCBI Taxonomy" id="43658"/>
    <lineage>
        <taxon>Bacteria</taxon>
        <taxon>Pseudomonadati</taxon>
        <taxon>Pseudomonadota</taxon>
        <taxon>Gammaproteobacteria</taxon>
        <taxon>Alteromonadales</taxon>
        <taxon>Pseudoalteromonadaceae</taxon>
        <taxon>Pseudoalteromonas</taxon>
    </lineage>
</organism>
<dbReference type="EMBL" id="LFZX01000056">
    <property type="protein sequence ID" value="KNC67644.1"/>
    <property type="molecule type" value="Genomic_DNA"/>
</dbReference>
<evidence type="ECO:0000256" key="7">
    <source>
        <dbReference type="ARBA" id="ARBA00022989"/>
    </source>
</evidence>